<dbReference type="SMART" id="SM00220">
    <property type="entry name" value="S_TKc"/>
    <property type="match status" value="1"/>
</dbReference>
<sequence length="614" mass="63259">MTGSSGEGATDPSPEHDPTGQGAIDGGLSATGGHDPLINGYRSFTPIGQGGFSIVYTAYQDRFDRTVAVKVISSDLRDSAAARRFTRECRVVGKLTGHPNIITVFEAGSTADRRPFIAMQYLPGGSVADLLRRNGPLGVADTLRIGAAIADALQAAHKAKILHRDVKPGNILLSERGDPVLSDFGIASRGFGADMSASQDAFTPSFAAPEVLRGDEPSVASDLYGLGATMYAMLAGTPPFGVRPGDSLATMMLRALTEELAPIRRGDVHSDVDGLLRALLARDPSARPRDAATAADELRRLHSLEGLTRRPAPRPPADPPPAPADPSPGAARPAPAPEEIVPPSTLGPGNPGAPDRSRTSDDAPPAARSVAPDRAAAASAPLSEHTTAPGPAPAAAPAHIPEDPEEDAGAPAHQPGHQLHHGLEDLSAAGLAGARPPGPPADEVSGQRDPDLDDDRPMSAWRRWIRITVPVAVGLAVAMLLVIGLLVPDGDSPPGPGSASSTLTASGAPDPTDPSSARPSGLRAVDNGTVIRLTWTNGSAPGDLVLRVFDPATAIAAIVLPAGATVHELKDVDPEARYCFTVGAILGVTRESGVEGAWSDFACIRDATPPPTQK</sequence>
<feature type="region of interest" description="Disordered" evidence="8">
    <location>
        <begin position="492"/>
        <end position="522"/>
    </location>
</feature>
<keyword evidence="4 7" id="KW-0547">Nucleotide-binding</keyword>
<keyword evidence="6 7" id="KW-0067">ATP-binding</keyword>
<dbReference type="PROSITE" id="PS00108">
    <property type="entry name" value="PROTEIN_KINASE_ST"/>
    <property type="match status" value="1"/>
</dbReference>
<dbReference type="InterPro" id="IPR008271">
    <property type="entry name" value="Ser/Thr_kinase_AS"/>
</dbReference>
<proteinExistence type="predicted"/>
<dbReference type="Proteomes" id="UP000198802">
    <property type="component" value="Unassembled WGS sequence"/>
</dbReference>
<dbReference type="EC" id="2.7.11.1" evidence="1"/>
<feature type="region of interest" description="Disordered" evidence="8">
    <location>
        <begin position="285"/>
        <end position="455"/>
    </location>
</feature>
<evidence type="ECO:0000256" key="6">
    <source>
        <dbReference type="ARBA" id="ARBA00022840"/>
    </source>
</evidence>
<dbReference type="PANTHER" id="PTHR43289">
    <property type="entry name" value="MITOGEN-ACTIVATED PROTEIN KINASE KINASE KINASE 20-RELATED"/>
    <property type="match status" value="1"/>
</dbReference>
<dbReference type="RefSeq" id="WP_091283157.1">
    <property type="nucleotide sequence ID" value="NZ_FAOZ01000026.1"/>
</dbReference>
<dbReference type="InterPro" id="IPR011009">
    <property type="entry name" value="Kinase-like_dom_sf"/>
</dbReference>
<feature type="compositionally biased region" description="Low complexity" evidence="8">
    <location>
        <begin position="362"/>
        <end position="399"/>
    </location>
</feature>
<evidence type="ECO:0000256" key="4">
    <source>
        <dbReference type="ARBA" id="ARBA00022741"/>
    </source>
</evidence>
<keyword evidence="2 10" id="KW-0723">Serine/threonine-protein kinase</keyword>
<feature type="binding site" evidence="7">
    <location>
        <position position="70"/>
    </location>
    <ligand>
        <name>ATP</name>
        <dbReference type="ChEBI" id="CHEBI:30616"/>
    </ligand>
</feature>
<dbReference type="SUPFAM" id="SSF49265">
    <property type="entry name" value="Fibronectin type III"/>
    <property type="match status" value="1"/>
</dbReference>
<dbReference type="CDD" id="cd14014">
    <property type="entry name" value="STKc_PknB_like"/>
    <property type="match status" value="1"/>
</dbReference>
<evidence type="ECO:0000256" key="2">
    <source>
        <dbReference type="ARBA" id="ARBA00022527"/>
    </source>
</evidence>
<name>A0A0S4QWH7_9ACTN</name>
<keyword evidence="5 10" id="KW-0418">Kinase</keyword>
<feature type="region of interest" description="Disordered" evidence="8">
    <location>
        <begin position="1"/>
        <end position="29"/>
    </location>
</feature>
<dbReference type="SUPFAM" id="SSF56112">
    <property type="entry name" value="Protein kinase-like (PK-like)"/>
    <property type="match status" value="1"/>
</dbReference>
<dbReference type="Gene3D" id="3.30.200.20">
    <property type="entry name" value="Phosphorylase Kinase, domain 1"/>
    <property type="match status" value="1"/>
</dbReference>
<dbReference type="PROSITE" id="PS50011">
    <property type="entry name" value="PROTEIN_KINASE_DOM"/>
    <property type="match status" value="1"/>
</dbReference>
<evidence type="ECO:0000313" key="10">
    <source>
        <dbReference type="EMBL" id="CUU59228.1"/>
    </source>
</evidence>
<dbReference type="GO" id="GO:0005524">
    <property type="term" value="F:ATP binding"/>
    <property type="evidence" value="ECO:0007669"/>
    <property type="project" value="UniProtKB-UniRule"/>
</dbReference>
<dbReference type="InterPro" id="IPR000719">
    <property type="entry name" value="Prot_kinase_dom"/>
</dbReference>
<evidence type="ECO:0000256" key="5">
    <source>
        <dbReference type="ARBA" id="ARBA00022777"/>
    </source>
</evidence>
<dbReference type="InterPro" id="IPR017441">
    <property type="entry name" value="Protein_kinase_ATP_BS"/>
</dbReference>
<protein>
    <recommendedName>
        <fullName evidence="1">non-specific serine/threonine protein kinase</fullName>
        <ecNumber evidence="1">2.7.11.1</ecNumber>
    </recommendedName>
</protein>
<dbReference type="PANTHER" id="PTHR43289:SF6">
    <property type="entry name" value="SERINE_THREONINE-PROTEIN KINASE NEKL-3"/>
    <property type="match status" value="1"/>
</dbReference>
<dbReference type="GO" id="GO:0004674">
    <property type="term" value="F:protein serine/threonine kinase activity"/>
    <property type="evidence" value="ECO:0007669"/>
    <property type="project" value="UniProtKB-KW"/>
</dbReference>
<dbReference type="AlphaFoldDB" id="A0A0S4QWH7"/>
<accession>A0A0S4QWH7</accession>
<feature type="compositionally biased region" description="Pro residues" evidence="8">
    <location>
        <begin position="313"/>
        <end position="326"/>
    </location>
</feature>
<reference evidence="11" key="1">
    <citation type="submission" date="2015-11" db="EMBL/GenBank/DDBJ databases">
        <authorList>
            <person name="Varghese N."/>
        </authorList>
    </citation>
    <scope>NUCLEOTIDE SEQUENCE [LARGE SCALE GENOMIC DNA]</scope>
    <source>
        <strain evidence="11">DSM 45899</strain>
    </source>
</reference>
<evidence type="ECO:0000259" key="9">
    <source>
        <dbReference type="PROSITE" id="PS50011"/>
    </source>
</evidence>
<evidence type="ECO:0000256" key="1">
    <source>
        <dbReference type="ARBA" id="ARBA00012513"/>
    </source>
</evidence>
<evidence type="ECO:0000256" key="7">
    <source>
        <dbReference type="PROSITE-ProRule" id="PRU10141"/>
    </source>
</evidence>
<dbReference type="Pfam" id="PF00069">
    <property type="entry name" value="Pkinase"/>
    <property type="match status" value="1"/>
</dbReference>
<organism evidence="10 11">
    <name type="scientific">Parafrankia irregularis</name>
    <dbReference type="NCBI Taxonomy" id="795642"/>
    <lineage>
        <taxon>Bacteria</taxon>
        <taxon>Bacillati</taxon>
        <taxon>Actinomycetota</taxon>
        <taxon>Actinomycetes</taxon>
        <taxon>Frankiales</taxon>
        <taxon>Frankiaceae</taxon>
        <taxon>Parafrankia</taxon>
    </lineage>
</organism>
<dbReference type="InterPro" id="IPR036116">
    <property type="entry name" value="FN3_sf"/>
</dbReference>
<evidence type="ECO:0000313" key="11">
    <source>
        <dbReference type="Proteomes" id="UP000198802"/>
    </source>
</evidence>
<feature type="domain" description="Protein kinase" evidence="9">
    <location>
        <begin position="41"/>
        <end position="305"/>
    </location>
</feature>
<evidence type="ECO:0000256" key="3">
    <source>
        <dbReference type="ARBA" id="ARBA00022679"/>
    </source>
</evidence>
<keyword evidence="11" id="KW-1185">Reference proteome</keyword>
<dbReference type="Gene3D" id="1.10.510.10">
    <property type="entry name" value="Transferase(Phosphotransferase) domain 1"/>
    <property type="match status" value="1"/>
</dbReference>
<keyword evidence="3" id="KW-0808">Transferase</keyword>
<feature type="compositionally biased region" description="Basic and acidic residues" evidence="8">
    <location>
        <begin position="285"/>
        <end position="303"/>
    </location>
</feature>
<dbReference type="PROSITE" id="PS00107">
    <property type="entry name" value="PROTEIN_KINASE_ATP"/>
    <property type="match status" value="1"/>
</dbReference>
<dbReference type="EMBL" id="FAOZ01000026">
    <property type="protein sequence ID" value="CUU59228.1"/>
    <property type="molecule type" value="Genomic_DNA"/>
</dbReference>
<feature type="compositionally biased region" description="Low complexity" evidence="8">
    <location>
        <begin position="497"/>
        <end position="509"/>
    </location>
</feature>
<evidence type="ECO:0000256" key="8">
    <source>
        <dbReference type="SAM" id="MobiDB-lite"/>
    </source>
</evidence>
<gene>
    <name evidence="10" type="ORF">Ga0074812_1265</name>
</gene>